<keyword evidence="1 4" id="KW-0808">Transferase</keyword>
<dbReference type="Pfam" id="PF25087">
    <property type="entry name" value="GMPPB_C"/>
    <property type="match status" value="1"/>
</dbReference>
<dbReference type="InterPro" id="IPR011004">
    <property type="entry name" value="Trimer_LpxA-like_sf"/>
</dbReference>
<dbReference type="SUPFAM" id="SSF51161">
    <property type="entry name" value="Trimeric LpxA-like enzymes"/>
    <property type="match status" value="1"/>
</dbReference>
<keyword evidence="2" id="KW-0012">Acyltransferase</keyword>
<proteinExistence type="predicted"/>
<dbReference type="EMBL" id="FZOD01000023">
    <property type="protein sequence ID" value="SNT06345.1"/>
    <property type="molecule type" value="Genomic_DNA"/>
</dbReference>
<name>A0A239JKI2_9ACTN</name>
<protein>
    <submittedName>
        <fullName evidence="4">Bifunctional UDP-N-acetylglucosamine pyrophosphorylase / Glucosamine-1-phosphate N-acetyltransferase</fullName>
    </submittedName>
</protein>
<organism evidence="4 5">
    <name type="scientific">Streptosporangium subroseum</name>
    <dbReference type="NCBI Taxonomy" id="106412"/>
    <lineage>
        <taxon>Bacteria</taxon>
        <taxon>Bacillati</taxon>
        <taxon>Actinomycetota</taxon>
        <taxon>Actinomycetes</taxon>
        <taxon>Streptosporangiales</taxon>
        <taxon>Streptosporangiaceae</taxon>
        <taxon>Streptosporangium</taxon>
    </lineage>
</organism>
<evidence type="ECO:0000313" key="4">
    <source>
        <dbReference type="EMBL" id="SNT06345.1"/>
    </source>
</evidence>
<sequence>MDRRLRGWVLLSTDHSGQADHAWPMKEAHVRLPAPTTEPAISIDIRLTPGYYLDLDGISSPYIADLLHRCPSVFDIKLVMTADLDRIEQAHPAIAHLGAMETGTLLSGRVLVQEGARIEAGAMVSGPVLVCAGAVISAGALVRDHSVIGPGCHIGFGAEITRSLLVGDIFMKHPSFIGDSVIGRRVNMGAFCSTTGLRCDRGPVTEPAIDEITVNLDGRRIGTGQTKFGAVIGDEVALPAGTFLTPGTLIGSGTVVYPRGHIGGFLPSGSRVR</sequence>
<feature type="domain" description="Mannose-1-phosphate guanyltransferase C-terminal" evidence="3">
    <location>
        <begin position="125"/>
        <end position="245"/>
    </location>
</feature>
<dbReference type="PANTHER" id="PTHR43584:SF8">
    <property type="entry name" value="N-ACETYLMURAMATE ALPHA-1-PHOSPHATE URIDYLYLTRANSFERASE"/>
    <property type="match status" value="1"/>
</dbReference>
<dbReference type="GO" id="GO:0016746">
    <property type="term" value="F:acyltransferase activity"/>
    <property type="evidence" value="ECO:0007669"/>
    <property type="project" value="UniProtKB-KW"/>
</dbReference>
<evidence type="ECO:0000256" key="2">
    <source>
        <dbReference type="ARBA" id="ARBA00023315"/>
    </source>
</evidence>
<evidence type="ECO:0000313" key="5">
    <source>
        <dbReference type="Proteomes" id="UP000198282"/>
    </source>
</evidence>
<dbReference type="InterPro" id="IPR056729">
    <property type="entry name" value="GMPPB_C"/>
</dbReference>
<gene>
    <name evidence="4" type="ORF">SAMN05216276_102347</name>
</gene>
<dbReference type="AlphaFoldDB" id="A0A239JKI2"/>
<reference evidence="4 5" key="1">
    <citation type="submission" date="2017-06" db="EMBL/GenBank/DDBJ databases">
        <authorList>
            <person name="Kim H.J."/>
            <person name="Triplett B.A."/>
        </authorList>
    </citation>
    <scope>NUCLEOTIDE SEQUENCE [LARGE SCALE GENOMIC DNA]</scope>
    <source>
        <strain evidence="4 5">CGMCC 4.2132</strain>
    </source>
</reference>
<accession>A0A239JKI2</accession>
<dbReference type="Proteomes" id="UP000198282">
    <property type="component" value="Unassembled WGS sequence"/>
</dbReference>
<keyword evidence="5" id="KW-1185">Reference proteome</keyword>
<evidence type="ECO:0000256" key="1">
    <source>
        <dbReference type="ARBA" id="ARBA00022679"/>
    </source>
</evidence>
<dbReference type="InterPro" id="IPR050065">
    <property type="entry name" value="GlmU-like"/>
</dbReference>
<dbReference type="GO" id="GO:0016779">
    <property type="term" value="F:nucleotidyltransferase activity"/>
    <property type="evidence" value="ECO:0007669"/>
    <property type="project" value="UniProtKB-ARBA"/>
</dbReference>
<dbReference type="Gene3D" id="2.160.10.10">
    <property type="entry name" value="Hexapeptide repeat proteins"/>
    <property type="match status" value="1"/>
</dbReference>
<evidence type="ECO:0000259" key="3">
    <source>
        <dbReference type="Pfam" id="PF25087"/>
    </source>
</evidence>
<dbReference type="PANTHER" id="PTHR43584">
    <property type="entry name" value="NUCLEOTIDYL TRANSFERASE"/>
    <property type="match status" value="1"/>
</dbReference>